<dbReference type="AlphaFoldDB" id="A0A195FNC6"/>
<gene>
    <name evidence="2" type="ORF">ALC56_03208</name>
</gene>
<accession>A0A195FNC6</accession>
<dbReference type="EMBL" id="KQ981382">
    <property type="protein sequence ID" value="KYN42070.1"/>
    <property type="molecule type" value="Genomic_DNA"/>
</dbReference>
<feature type="region of interest" description="Disordered" evidence="1">
    <location>
        <begin position="1"/>
        <end position="21"/>
    </location>
</feature>
<proteinExistence type="predicted"/>
<evidence type="ECO:0000256" key="1">
    <source>
        <dbReference type="SAM" id="MobiDB-lite"/>
    </source>
</evidence>
<keyword evidence="3" id="KW-1185">Reference proteome</keyword>
<name>A0A195FNC6_9HYME</name>
<dbReference type="Proteomes" id="UP000078541">
    <property type="component" value="Unassembled WGS sequence"/>
</dbReference>
<organism evidence="2 3">
    <name type="scientific">Trachymyrmex septentrionalis</name>
    <dbReference type="NCBI Taxonomy" id="34720"/>
    <lineage>
        <taxon>Eukaryota</taxon>
        <taxon>Metazoa</taxon>
        <taxon>Ecdysozoa</taxon>
        <taxon>Arthropoda</taxon>
        <taxon>Hexapoda</taxon>
        <taxon>Insecta</taxon>
        <taxon>Pterygota</taxon>
        <taxon>Neoptera</taxon>
        <taxon>Endopterygota</taxon>
        <taxon>Hymenoptera</taxon>
        <taxon>Apocrita</taxon>
        <taxon>Aculeata</taxon>
        <taxon>Formicoidea</taxon>
        <taxon>Formicidae</taxon>
        <taxon>Myrmicinae</taxon>
        <taxon>Trachymyrmex</taxon>
    </lineage>
</organism>
<evidence type="ECO:0000313" key="3">
    <source>
        <dbReference type="Proteomes" id="UP000078541"/>
    </source>
</evidence>
<protein>
    <submittedName>
        <fullName evidence="2">Uncharacterized protein</fullName>
    </submittedName>
</protein>
<sequence>MRGRQHVYRVQGDGESLDREKLDGGEKRYGFGWNYDCNQDERNDEMSKCMALKTYGEEFTENYSMVSGTTWSEALMGGKGC</sequence>
<reference evidence="2 3" key="1">
    <citation type="submission" date="2016-03" db="EMBL/GenBank/DDBJ databases">
        <title>Trachymyrmex septentrionalis WGS genome.</title>
        <authorList>
            <person name="Nygaard S."/>
            <person name="Hu H."/>
            <person name="Boomsma J."/>
            <person name="Zhang G."/>
        </authorList>
    </citation>
    <scope>NUCLEOTIDE SEQUENCE [LARGE SCALE GENOMIC DNA]</scope>
    <source>
        <strain evidence="2">Tsep2-gDNA-1</strain>
        <tissue evidence="2">Whole body</tissue>
    </source>
</reference>
<evidence type="ECO:0000313" key="2">
    <source>
        <dbReference type="EMBL" id="KYN42070.1"/>
    </source>
</evidence>